<protein>
    <recommendedName>
        <fullName evidence="5">Ribosome assembly factor mrt4</fullName>
    </recommendedName>
</protein>
<evidence type="ECO:0000256" key="3">
    <source>
        <dbReference type="ARBA" id="ARBA00022490"/>
    </source>
</evidence>
<dbReference type="FunFam" id="3.90.105.20:FF:000002">
    <property type="entry name" value="Ribosome assembly factor mrt4"/>
    <property type="match status" value="1"/>
</dbReference>
<dbReference type="EMBL" id="JAPXFL010000006">
    <property type="protein sequence ID" value="KAK9505919.1"/>
    <property type="molecule type" value="Genomic_DNA"/>
</dbReference>
<dbReference type="InterPro" id="IPR040637">
    <property type="entry name" value="Ribosomal_uL10-like_insert"/>
</dbReference>
<accession>A0AAW1D7E2</accession>
<evidence type="ECO:0000256" key="2">
    <source>
        <dbReference type="ARBA" id="ARBA00008889"/>
    </source>
</evidence>
<dbReference type="GO" id="GO:0005737">
    <property type="term" value="C:cytoplasm"/>
    <property type="evidence" value="ECO:0007669"/>
    <property type="project" value="UniProtKB-SubCell"/>
</dbReference>
<name>A0AAW1D7E2_9HEMI</name>
<dbReference type="GO" id="GO:0003723">
    <property type="term" value="F:RNA binding"/>
    <property type="evidence" value="ECO:0007669"/>
    <property type="project" value="TreeGrafter"/>
</dbReference>
<gene>
    <name evidence="8" type="ORF">O3M35_009879</name>
</gene>
<keyword evidence="9" id="KW-1185">Reference proteome</keyword>
<dbReference type="SUPFAM" id="SSF160369">
    <property type="entry name" value="Ribosomal protein L10-like"/>
    <property type="match status" value="1"/>
</dbReference>
<feature type="domain" description="Large ribosomal subunit protein uL10-like insertion" evidence="7">
    <location>
        <begin position="125"/>
        <end position="194"/>
    </location>
</feature>
<organism evidence="8 9">
    <name type="scientific">Rhynocoris fuscipes</name>
    <dbReference type="NCBI Taxonomy" id="488301"/>
    <lineage>
        <taxon>Eukaryota</taxon>
        <taxon>Metazoa</taxon>
        <taxon>Ecdysozoa</taxon>
        <taxon>Arthropoda</taxon>
        <taxon>Hexapoda</taxon>
        <taxon>Insecta</taxon>
        <taxon>Pterygota</taxon>
        <taxon>Neoptera</taxon>
        <taxon>Paraneoptera</taxon>
        <taxon>Hemiptera</taxon>
        <taxon>Heteroptera</taxon>
        <taxon>Panheteroptera</taxon>
        <taxon>Cimicomorpha</taxon>
        <taxon>Reduviidae</taxon>
        <taxon>Harpactorinae</taxon>
        <taxon>Harpactorini</taxon>
        <taxon>Rhynocoris</taxon>
    </lineage>
</organism>
<dbReference type="GO" id="GO:0006364">
    <property type="term" value="P:rRNA processing"/>
    <property type="evidence" value="ECO:0007669"/>
    <property type="project" value="TreeGrafter"/>
</dbReference>
<dbReference type="Proteomes" id="UP001461498">
    <property type="component" value="Unassembled WGS sequence"/>
</dbReference>
<dbReference type="GO" id="GO:0000027">
    <property type="term" value="P:ribosomal large subunit assembly"/>
    <property type="evidence" value="ECO:0007669"/>
    <property type="project" value="InterPro"/>
</dbReference>
<proteinExistence type="inferred from homology"/>
<dbReference type="GO" id="GO:0030687">
    <property type="term" value="C:preribosome, large subunit precursor"/>
    <property type="evidence" value="ECO:0007669"/>
    <property type="project" value="TreeGrafter"/>
</dbReference>
<dbReference type="Pfam" id="PF00466">
    <property type="entry name" value="Ribosomal_L10"/>
    <property type="match status" value="1"/>
</dbReference>
<feature type="region of interest" description="Disordered" evidence="6">
    <location>
        <begin position="225"/>
        <end position="258"/>
    </location>
</feature>
<dbReference type="InterPro" id="IPR001790">
    <property type="entry name" value="Ribosomal_uL10"/>
</dbReference>
<comment type="subcellular location">
    <subcellularLocation>
        <location evidence="5">Cytoplasm</location>
    </subcellularLocation>
    <subcellularLocation>
        <location evidence="5">Nucleus</location>
        <location evidence="5">Nucleolus</location>
    </subcellularLocation>
</comment>
<sequence>MPKSKRDKKVSLTKTTKKGLEAKQRLIEAIRNSVNKYNNIFVFSVENMRNTQLKELRESWSDSRFFFGKNKVMTLGLGRKKEDEVEDSLHHISSRLKGQCGLLFTDKSVADVLSFFESYSAQDFARTGYKATETVQLEAGALPDFPHSIEPHLRQLGLPTSLQKGIVTLTKDFTVCKEGDILTSEQARLLKLLGNKMCEFKVTLICMWSKGGKFEQLIPVEKKKGKLEKENVQQKKKAKKSKIKKQKTHENDVEMKEE</sequence>
<keyword evidence="4 5" id="KW-0539">Nucleus</keyword>
<reference evidence="8 9" key="1">
    <citation type="submission" date="2022-12" db="EMBL/GenBank/DDBJ databases">
        <title>Chromosome-level genome assembly of true bugs.</title>
        <authorList>
            <person name="Ma L."/>
            <person name="Li H."/>
        </authorList>
    </citation>
    <scope>NUCLEOTIDE SEQUENCE [LARGE SCALE GENOMIC DNA]</scope>
    <source>
        <strain evidence="8">Lab_2022b</strain>
    </source>
</reference>
<dbReference type="Pfam" id="PF17777">
    <property type="entry name" value="RL10P_insert"/>
    <property type="match status" value="1"/>
</dbReference>
<dbReference type="FunFam" id="3.30.70.1730:FF:000005">
    <property type="entry name" value="Ribosome assembly factor mrt4"/>
    <property type="match status" value="1"/>
</dbReference>
<evidence type="ECO:0000313" key="9">
    <source>
        <dbReference type="Proteomes" id="UP001461498"/>
    </source>
</evidence>
<dbReference type="AlphaFoldDB" id="A0AAW1D7E2"/>
<comment type="subunit">
    <text evidence="5">Associates with the pre-60S ribosomal particle.</text>
</comment>
<evidence type="ECO:0000313" key="8">
    <source>
        <dbReference type="EMBL" id="KAK9505919.1"/>
    </source>
</evidence>
<dbReference type="Gene3D" id="3.30.70.1730">
    <property type="match status" value="1"/>
</dbReference>
<dbReference type="EMBL" id="JAPXFL010000006">
    <property type="protein sequence ID" value="KAK9505920.1"/>
    <property type="molecule type" value="Genomic_DNA"/>
</dbReference>
<dbReference type="PANTHER" id="PTHR45841">
    <property type="entry name" value="MRNA TURNOVER PROTEIN 4 MRTO4"/>
    <property type="match status" value="1"/>
</dbReference>
<evidence type="ECO:0000259" key="7">
    <source>
        <dbReference type="Pfam" id="PF17777"/>
    </source>
</evidence>
<evidence type="ECO:0000256" key="6">
    <source>
        <dbReference type="SAM" id="MobiDB-lite"/>
    </source>
</evidence>
<evidence type="ECO:0000256" key="5">
    <source>
        <dbReference type="RuleBase" id="RU364039"/>
    </source>
</evidence>
<dbReference type="InterPro" id="IPR051742">
    <property type="entry name" value="Ribosome_Assembly_uL10"/>
</dbReference>
<comment type="similarity">
    <text evidence="2 5">Belongs to the universal ribosomal protein uL10 family.</text>
</comment>
<feature type="compositionally biased region" description="Basic residues" evidence="6">
    <location>
        <begin position="234"/>
        <end position="247"/>
    </location>
</feature>
<dbReference type="Gene3D" id="3.90.105.20">
    <property type="match status" value="1"/>
</dbReference>
<dbReference type="InterPro" id="IPR043164">
    <property type="entry name" value="Ribosomal_uL10-like_insert_sf"/>
</dbReference>
<dbReference type="InterPro" id="IPR033867">
    <property type="entry name" value="Mrt4"/>
</dbReference>
<keyword evidence="3 5" id="KW-0963">Cytoplasm</keyword>
<comment type="caution">
    <text evidence="8">The sequence shown here is derived from an EMBL/GenBank/DDBJ whole genome shotgun (WGS) entry which is preliminary data.</text>
</comment>
<dbReference type="GO" id="GO:0000956">
    <property type="term" value="P:nuclear-transcribed mRNA catabolic process"/>
    <property type="evidence" value="ECO:0007669"/>
    <property type="project" value="TreeGrafter"/>
</dbReference>
<comment type="function">
    <text evidence="1 5">Component of the ribosome assembly machinery. Nuclear paralog of the ribosomal protein P0, it binds pre-60S subunits at an early stage of assembly in the nucleolus, and is replaced by P0 in cytoplasmic pre-60S subunits and mature 80S ribosomes.</text>
</comment>
<evidence type="ECO:0000256" key="4">
    <source>
        <dbReference type="ARBA" id="ARBA00023242"/>
    </source>
</evidence>
<evidence type="ECO:0000256" key="1">
    <source>
        <dbReference type="ARBA" id="ARBA00004046"/>
    </source>
</evidence>
<feature type="compositionally biased region" description="Basic and acidic residues" evidence="6">
    <location>
        <begin position="248"/>
        <end position="258"/>
    </location>
</feature>
<dbReference type="InterPro" id="IPR043141">
    <property type="entry name" value="Ribosomal_uL10-like_sf"/>
</dbReference>
<dbReference type="PANTHER" id="PTHR45841:SF1">
    <property type="entry name" value="MRNA TURNOVER PROTEIN 4 HOMOLOG"/>
    <property type="match status" value="1"/>
</dbReference>
<dbReference type="GO" id="GO:0005730">
    <property type="term" value="C:nucleolus"/>
    <property type="evidence" value="ECO:0007669"/>
    <property type="project" value="UniProtKB-SubCell"/>
</dbReference>
<dbReference type="CDD" id="cd05796">
    <property type="entry name" value="Ribosomal_P0_like"/>
    <property type="match status" value="1"/>
</dbReference>
<keyword evidence="5" id="KW-0690">Ribosome biogenesis</keyword>